<evidence type="ECO:0000313" key="2">
    <source>
        <dbReference type="EMBL" id="RQM21003.1"/>
    </source>
</evidence>
<dbReference type="Pfam" id="PF04832">
    <property type="entry name" value="SOUL"/>
    <property type="match status" value="2"/>
</dbReference>
<name>A0A3R7WAZ4_APHAT</name>
<evidence type="ECO:0000313" key="3">
    <source>
        <dbReference type="Proteomes" id="UP000284702"/>
    </source>
</evidence>
<dbReference type="PANTHER" id="PTHR11220:SF58">
    <property type="entry name" value="SOUL HEME-BINDING FAMILY PROTEIN"/>
    <property type="match status" value="1"/>
</dbReference>
<protein>
    <submittedName>
        <fullName evidence="2">Uncharacterized protein</fullName>
    </submittedName>
</protein>
<dbReference type="InterPro" id="IPR006917">
    <property type="entry name" value="SOUL_heme-bd"/>
</dbReference>
<dbReference type="VEuPathDB" id="FungiDB:H257_06281"/>
<keyword evidence="3" id="KW-1185">Reference proteome</keyword>
<dbReference type="Proteomes" id="UP000284702">
    <property type="component" value="Unassembled WGS sequence"/>
</dbReference>
<evidence type="ECO:0000256" key="1">
    <source>
        <dbReference type="ARBA" id="ARBA00009817"/>
    </source>
</evidence>
<dbReference type="SUPFAM" id="SSF55136">
    <property type="entry name" value="Probable bacterial effector-binding domain"/>
    <property type="match status" value="2"/>
</dbReference>
<comment type="similarity">
    <text evidence="1">Belongs to the HEBP family.</text>
</comment>
<accession>A0A3R7WAZ4</accession>
<dbReference type="AlphaFoldDB" id="A0A3R7WAZ4"/>
<dbReference type="Gene3D" id="3.20.80.10">
    <property type="entry name" value="Regulatory factor, effector binding domain"/>
    <property type="match status" value="1"/>
</dbReference>
<sequence>MGAVFGKISEETPHFVSLGRIGPNGDIEIRRYDPLYTASVSSEDIPTTTTRAEFTRAAFGALARYIGVFAEPQNKPRSGETGPGEAISMTAPVILASAENAEADGGEPIAMTAPVVLSADRADDTMSFILPSKFIKEGHEPPIPLDSKVRIAKLPSRVLAVKVFSGELTKDIAQVVASEVVGALELEGKYTIKRNKHGLPAWEYMGYNAPFTLPWCRTNEAAVLLDDVAELPSKRAIPCCSSK</sequence>
<dbReference type="PANTHER" id="PTHR11220">
    <property type="entry name" value="HEME-BINDING PROTEIN-RELATED"/>
    <property type="match status" value="1"/>
</dbReference>
<proteinExistence type="inferred from homology"/>
<comment type="caution">
    <text evidence="2">The sequence shown here is derived from an EMBL/GenBank/DDBJ whole genome shotgun (WGS) entry which is preliminary data.</text>
</comment>
<dbReference type="EMBL" id="MZMZ02003684">
    <property type="protein sequence ID" value="RQM21003.1"/>
    <property type="molecule type" value="Genomic_DNA"/>
</dbReference>
<dbReference type="InterPro" id="IPR011256">
    <property type="entry name" value="Reg_factor_effector_dom_sf"/>
</dbReference>
<gene>
    <name evidence="2" type="ORF">B5M09_000196</name>
</gene>
<organism evidence="2 3">
    <name type="scientific">Aphanomyces astaci</name>
    <name type="common">Crayfish plague agent</name>
    <dbReference type="NCBI Taxonomy" id="112090"/>
    <lineage>
        <taxon>Eukaryota</taxon>
        <taxon>Sar</taxon>
        <taxon>Stramenopiles</taxon>
        <taxon>Oomycota</taxon>
        <taxon>Saprolegniomycetes</taxon>
        <taxon>Saprolegniales</taxon>
        <taxon>Verrucalvaceae</taxon>
        <taxon>Aphanomyces</taxon>
    </lineage>
</organism>
<reference evidence="2" key="1">
    <citation type="submission" date="2018-07" db="EMBL/GenBank/DDBJ databases">
        <title>Annotation of Aphanomyces astaci genome assembly.</title>
        <authorList>
            <person name="Studholme D.J."/>
        </authorList>
    </citation>
    <scope>NUCLEOTIDE SEQUENCE [LARGE SCALE GENOMIC DNA]</scope>
    <source>
        <strain evidence="2">Pc</strain>
    </source>
</reference>